<name>A0AAV4IE78_9GAST</name>
<sequence>MYFIVQRCLKLNILKVHRARRGGPWFFFETTSFPWSSYTLRTTFPAEDELCCSGVLGYASDNVSSNFPCQRRPCCNVSEIHAVLSVDHALGFRFQCMPRTSIEVLCYENGVEVRTSNQDPDFVPRACCPGLKFEVVLNQWYAALVIKCVEMDAVDKARFESVAQRRQPFS</sequence>
<evidence type="ECO:0000313" key="2">
    <source>
        <dbReference type="Proteomes" id="UP000762676"/>
    </source>
</evidence>
<protein>
    <submittedName>
        <fullName evidence="1">Uncharacterized protein</fullName>
    </submittedName>
</protein>
<dbReference type="AlphaFoldDB" id="A0AAV4IE78"/>
<comment type="caution">
    <text evidence="1">The sequence shown here is derived from an EMBL/GenBank/DDBJ whole genome shotgun (WGS) entry which is preliminary data.</text>
</comment>
<evidence type="ECO:0000313" key="1">
    <source>
        <dbReference type="EMBL" id="GFS09309.1"/>
    </source>
</evidence>
<dbReference type="EMBL" id="BMAT01006269">
    <property type="protein sequence ID" value="GFS09309.1"/>
    <property type="molecule type" value="Genomic_DNA"/>
</dbReference>
<accession>A0AAV4IE78</accession>
<gene>
    <name evidence="1" type="ORF">ElyMa_003034700</name>
</gene>
<dbReference type="Proteomes" id="UP000762676">
    <property type="component" value="Unassembled WGS sequence"/>
</dbReference>
<proteinExistence type="predicted"/>
<reference evidence="1 2" key="1">
    <citation type="journal article" date="2021" name="Elife">
        <title>Chloroplast acquisition without the gene transfer in kleptoplastic sea slugs, Plakobranchus ocellatus.</title>
        <authorList>
            <person name="Maeda T."/>
            <person name="Takahashi S."/>
            <person name="Yoshida T."/>
            <person name="Shimamura S."/>
            <person name="Takaki Y."/>
            <person name="Nagai Y."/>
            <person name="Toyoda A."/>
            <person name="Suzuki Y."/>
            <person name="Arimoto A."/>
            <person name="Ishii H."/>
            <person name="Satoh N."/>
            <person name="Nishiyama T."/>
            <person name="Hasebe M."/>
            <person name="Maruyama T."/>
            <person name="Minagawa J."/>
            <person name="Obokata J."/>
            <person name="Shigenobu S."/>
        </authorList>
    </citation>
    <scope>NUCLEOTIDE SEQUENCE [LARGE SCALE GENOMIC DNA]</scope>
</reference>
<organism evidence="1 2">
    <name type="scientific">Elysia marginata</name>
    <dbReference type="NCBI Taxonomy" id="1093978"/>
    <lineage>
        <taxon>Eukaryota</taxon>
        <taxon>Metazoa</taxon>
        <taxon>Spiralia</taxon>
        <taxon>Lophotrochozoa</taxon>
        <taxon>Mollusca</taxon>
        <taxon>Gastropoda</taxon>
        <taxon>Heterobranchia</taxon>
        <taxon>Euthyneura</taxon>
        <taxon>Panpulmonata</taxon>
        <taxon>Sacoglossa</taxon>
        <taxon>Placobranchoidea</taxon>
        <taxon>Plakobranchidae</taxon>
        <taxon>Elysia</taxon>
    </lineage>
</organism>
<keyword evidence="2" id="KW-1185">Reference proteome</keyword>